<accession>A0A0T9NVQ9</accession>
<dbReference type="AlphaFoldDB" id="A0A0T9NVQ9"/>
<dbReference type="EMBL" id="CQAZ01000006">
    <property type="protein sequence ID" value="CNH32106.1"/>
    <property type="molecule type" value="Genomic_DNA"/>
</dbReference>
<evidence type="ECO:0000313" key="3">
    <source>
        <dbReference type="Proteomes" id="UP000044625"/>
    </source>
</evidence>
<dbReference type="EMBL" id="CWJL01000001">
    <property type="protein sequence ID" value="CRY63020.1"/>
    <property type="molecule type" value="Genomic_DNA"/>
</dbReference>
<gene>
    <name evidence="1" type="ORF">ERS008529_00936</name>
    <name evidence="2" type="ORF">ERS137968_00051</name>
</gene>
<dbReference type="Proteomes" id="UP000044625">
    <property type="component" value="Unassembled WGS sequence"/>
</dbReference>
<proteinExistence type="predicted"/>
<reference evidence="2 3" key="1">
    <citation type="submission" date="2015-03" db="EMBL/GenBank/DDBJ databases">
        <authorList>
            <consortium name="Pathogen Informatics"/>
            <person name="Murphy D."/>
        </authorList>
    </citation>
    <scope>NUCLEOTIDE SEQUENCE [LARGE SCALE GENOMIC DNA]</scope>
    <source>
        <strain evidence="2">Type strain: CIP110230</strain>
        <strain evidence="3">type strain: CIP110230</strain>
    </source>
</reference>
<evidence type="ECO:0000313" key="2">
    <source>
        <dbReference type="EMBL" id="CRY63020.1"/>
    </source>
</evidence>
<name>A0A0T9NVQ9_9GAMM</name>
<protein>
    <submittedName>
        <fullName evidence="1">Uncharacterized protein</fullName>
    </submittedName>
</protein>
<organism evidence="1 4">
    <name type="scientific">Yersinia pekkanenii</name>
    <dbReference type="NCBI Taxonomy" id="1288385"/>
    <lineage>
        <taxon>Bacteria</taxon>
        <taxon>Pseudomonadati</taxon>
        <taxon>Pseudomonadota</taxon>
        <taxon>Gammaproteobacteria</taxon>
        <taxon>Enterobacterales</taxon>
        <taxon>Yersiniaceae</taxon>
        <taxon>Yersinia</taxon>
    </lineage>
</organism>
<dbReference type="Proteomes" id="UP000045840">
    <property type="component" value="Unassembled WGS sequence"/>
</dbReference>
<reference evidence="1" key="3">
    <citation type="submission" date="2015-03" db="EMBL/GenBank/DDBJ databases">
        <authorList>
            <person name="Murphy D."/>
        </authorList>
    </citation>
    <scope>NUCLEOTIDE SEQUENCE [LARGE SCALE GENOMIC DNA]</scope>
    <source>
        <strain evidence="1">A125KOH2</strain>
    </source>
</reference>
<reference evidence="4" key="2">
    <citation type="submission" date="2015-03" db="EMBL/GenBank/DDBJ databases">
        <authorList>
            <consortium name="Pathogen Informatics"/>
        </authorList>
    </citation>
    <scope>NUCLEOTIDE SEQUENCE [LARGE SCALE GENOMIC DNA]</scope>
    <source>
        <strain evidence="4">A125KOH2</strain>
    </source>
</reference>
<sequence length="42" mass="5073">MCSIITFCFMVDFNTTALHSTTRLLLNHDITYEKINYWLICW</sequence>
<keyword evidence="3" id="KW-1185">Reference proteome</keyword>
<evidence type="ECO:0000313" key="4">
    <source>
        <dbReference type="Proteomes" id="UP000045840"/>
    </source>
</evidence>
<evidence type="ECO:0000313" key="1">
    <source>
        <dbReference type="EMBL" id="CNH32106.1"/>
    </source>
</evidence>